<sequence>MYAIGLIILLTLLIAWSLWLRACRFRQMLDENKTKPSPVSLAVQELVATAGGIYLSLIMLVSFLKLEIPSTVGLLTVAIDPLALISLGVAIIQPLFLKLYLLLHK</sequence>
<name>A0A1G7I1G9_9FIRM</name>
<proteinExistence type="predicted"/>
<dbReference type="OrthoDB" id="1726338at2"/>
<dbReference type="EMBL" id="FNBU01000002">
    <property type="protein sequence ID" value="SDF06224.1"/>
    <property type="molecule type" value="Genomic_DNA"/>
</dbReference>
<keyword evidence="3" id="KW-1185">Reference proteome</keyword>
<feature type="transmembrane region" description="Helical" evidence="1">
    <location>
        <begin position="71"/>
        <end position="96"/>
    </location>
</feature>
<gene>
    <name evidence="2" type="ORF">SAMN05660235_00269</name>
</gene>
<protein>
    <submittedName>
        <fullName evidence="2">Uncharacterized protein</fullName>
    </submittedName>
</protein>
<evidence type="ECO:0000256" key="1">
    <source>
        <dbReference type="SAM" id="Phobius"/>
    </source>
</evidence>
<dbReference type="AlphaFoldDB" id="A0A1G7I1G9"/>
<reference evidence="3" key="1">
    <citation type="submission" date="2016-10" db="EMBL/GenBank/DDBJ databases">
        <authorList>
            <person name="Varghese N."/>
            <person name="Submissions S."/>
        </authorList>
    </citation>
    <scope>NUCLEOTIDE SEQUENCE [LARGE SCALE GENOMIC DNA]</scope>
    <source>
        <strain evidence="3">DSM 23256</strain>
    </source>
</reference>
<organism evidence="2 3">
    <name type="scientific">Sporolituus thermophilus DSM 23256</name>
    <dbReference type="NCBI Taxonomy" id="1123285"/>
    <lineage>
        <taxon>Bacteria</taxon>
        <taxon>Bacillati</taxon>
        <taxon>Bacillota</taxon>
        <taxon>Negativicutes</taxon>
        <taxon>Selenomonadales</taxon>
        <taxon>Sporomusaceae</taxon>
        <taxon>Sporolituus</taxon>
    </lineage>
</organism>
<evidence type="ECO:0000313" key="2">
    <source>
        <dbReference type="EMBL" id="SDF06224.1"/>
    </source>
</evidence>
<keyword evidence="1" id="KW-0472">Membrane</keyword>
<keyword evidence="1" id="KW-0812">Transmembrane</keyword>
<accession>A0A1G7I1G9</accession>
<keyword evidence="1" id="KW-1133">Transmembrane helix</keyword>
<feature type="transmembrane region" description="Helical" evidence="1">
    <location>
        <begin position="46"/>
        <end position="64"/>
    </location>
</feature>
<dbReference type="RefSeq" id="WP_093687372.1">
    <property type="nucleotide sequence ID" value="NZ_FNBU01000002.1"/>
</dbReference>
<dbReference type="STRING" id="1123285.SAMN05660235_00269"/>
<dbReference type="Proteomes" id="UP000243333">
    <property type="component" value="Unassembled WGS sequence"/>
</dbReference>
<evidence type="ECO:0000313" key="3">
    <source>
        <dbReference type="Proteomes" id="UP000243333"/>
    </source>
</evidence>